<proteinExistence type="predicted"/>
<dbReference type="InterPro" id="IPR001296">
    <property type="entry name" value="Glyco_trans_1"/>
</dbReference>
<organism evidence="2">
    <name type="scientific">Cyanobacterium aponinum AL20115</name>
    <dbReference type="NCBI Taxonomy" id="3090662"/>
    <lineage>
        <taxon>Bacteria</taxon>
        <taxon>Bacillati</taxon>
        <taxon>Cyanobacteriota</taxon>
        <taxon>Cyanophyceae</taxon>
        <taxon>Oscillatoriophycideae</taxon>
        <taxon>Chroococcales</taxon>
        <taxon>Geminocystaceae</taxon>
        <taxon>Cyanobacterium</taxon>
    </lineage>
</organism>
<dbReference type="EC" id="2.4.-.-" evidence="2"/>
<reference evidence="2" key="1">
    <citation type="submission" date="2023-11" db="EMBL/GenBank/DDBJ databases">
        <title>Genome sequence of Cyanobacterium aponinum BCRC AL20115.</title>
        <authorList>
            <person name="Chang H.-Y."/>
            <person name="Lin K.-M."/>
            <person name="Hsueh H.-T."/>
            <person name="Chu H.-A."/>
            <person name="Kuo C.-H."/>
        </authorList>
    </citation>
    <scope>NUCLEOTIDE SEQUENCE</scope>
    <source>
        <strain evidence="2">AL20115</strain>
    </source>
</reference>
<dbReference type="PANTHER" id="PTHR12526">
    <property type="entry name" value="GLYCOSYLTRANSFERASE"/>
    <property type="match status" value="1"/>
</dbReference>
<dbReference type="SUPFAM" id="SSF53756">
    <property type="entry name" value="UDP-Glycosyltransferase/glycogen phosphorylase"/>
    <property type="match status" value="1"/>
</dbReference>
<dbReference type="GO" id="GO:0016757">
    <property type="term" value="F:glycosyltransferase activity"/>
    <property type="evidence" value="ECO:0007669"/>
    <property type="project" value="UniProtKB-KW"/>
</dbReference>
<dbReference type="EMBL" id="CP138348">
    <property type="protein sequence ID" value="WPF90075.1"/>
    <property type="molecule type" value="Genomic_DNA"/>
</dbReference>
<protein>
    <submittedName>
        <fullName evidence="2">Glycosyltransferase</fullName>
        <ecNumber evidence="2">2.4.-.-</ecNumber>
    </submittedName>
</protein>
<evidence type="ECO:0000259" key="1">
    <source>
        <dbReference type="Pfam" id="PF00534"/>
    </source>
</evidence>
<dbReference type="CDD" id="cd03801">
    <property type="entry name" value="GT4_PimA-like"/>
    <property type="match status" value="1"/>
</dbReference>
<dbReference type="AlphaFoldDB" id="A0AAF0ZE55"/>
<dbReference type="Gene3D" id="3.40.50.2000">
    <property type="entry name" value="Glycogen Phosphorylase B"/>
    <property type="match status" value="2"/>
</dbReference>
<gene>
    <name evidence="2" type="ORF">SAY89_07355</name>
</gene>
<feature type="domain" description="Glycosyl transferase family 1" evidence="1">
    <location>
        <begin position="165"/>
        <end position="325"/>
    </location>
</feature>
<dbReference type="PANTHER" id="PTHR12526:SF638">
    <property type="entry name" value="SPORE COAT PROTEIN SA"/>
    <property type="match status" value="1"/>
</dbReference>
<sequence>MIKILHIIDFLCLGGAARSMIAISKYSSRIDNKLHHQVISLKKAHPSAIDLAQQAGMEYLEYQDEKERNEIIASADIVHIQYWNNPQMFSFLHSELPPTRLIIWFHVSGDNAPQVITRDLINYADFAIPCNPHSYELPVIKQLKPEIRHKKVGMVYDAADFERVENVQPQPHEGFNVGYMGSLSFSKMHPNYISMSAKANIPEVKFILCGGGNIELLKQQASELNVLDKFDFRGFVEDIASEIAKFDVYGYPLCEDTYAAAELNLQEVMYAGIPPIVLPHGGVKKLIINNYTGLMVDSELEYSQALEYLYHNPQERLRLGKNAKEYASQIFGAENAAKQLNPIYHKLLETPKRSRQWSIPVDGNLLDEPISLIDVVDIPTQFYGAKTFIESLGDTAPQFVSNLTSNDTQELFKTDEIIAKSSTLLGMGEGGIIQYLNHFPEDGYLRFWTALILEKEGKIKDAFGQFIVAINKGCNHWRVYWYLAQVADYLEEINVMEQALNNLEQNVLNFKPVQQLREKLNQLLLAETELLNIKFTEINYLIFPNWQSDEETLTEELYNLIFSLAKNSPVSDSPLSKESWEGSTLVIDTTGITEEDANLFLSGIAMNLMMEEELDLENTLDFALINNLNDRTWNKLLPKITAKITLENENQDIVNQLNLEDLVTIEGNGNNYAIFPDWKADQEELALEIGEVLMNLSDQENCTLLVNLNNVDQEEVGLFFSEIAMNLMLTEDIELSNNLQINFVNFTAHQWQRLGGLIKEKMTINYEDLPDN</sequence>
<keyword evidence="2" id="KW-0328">Glycosyltransferase</keyword>
<accession>A0AAF0ZE55</accession>
<dbReference type="RefSeq" id="WP_320002167.1">
    <property type="nucleotide sequence ID" value="NZ_CP138348.1"/>
</dbReference>
<dbReference type="Pfam" id="PF00534">
    <property type="entry name" value="Glycos_transf_1"/>
    <property type="match status" value="1"/>
</dbReference>
<keyword evidence="2" id="KW-0808">Transferase</keyword>
<name>A0AAF0ZE55_9CHRO</name>
<evidence type="ECO:0000313" key="2">
    <source>
        <dbReference type="EMBL" id="WPF90075.1"/>
    </source>
</evidence>